<gene>
    <name evidence="1" type="ORF">SAMN04487907_10779</name>
</gene>
<evidence type="ECO:0000313" key="2">
    <source>
        <dbReference type="Proteomes" id="UP000199438"/>
    </source>
</evidence>
<keyword evidence="2" id="KW-1185">Reference proteome</keyword>
<proteinExistence type="predicted"/>
<organism evidence="1 2">
    <name type="scientific">Zunongwangia mangrovi</name>
    <dbReference type="NCBI Taxonomy" id="1334022"/>
    <lineage>
        <taxon>Bacteria</taxon>
        <taxon>Pseudomonadati</taxon>
        <taxon>Bacteroidota</taxon>
        <taxon>Flavobacteriia</taxon>
        <taxon>Flavobacteriales</taxon>
        <taxon>Flavobacteriaceae</taxon>
        <taxon>Zunongwangia</taxon>
    </lineage>
</organism>
<accession>A0A1I1L6M6</accession>
<name>A0A1I1L6M6_9FLAO</name>
<dbReference type="Proteomes" id="UP000199438">
    <property type="component" value="Unassembled WGS sequence"/>
</dbReference>
<dbReference type="AlphaFoldDB" id="A0A1I1L6M6"/>
<dbReference type="EMBL" id="FOKV01000007">
    <property type="protein sequence ID" value="SFC68714.1"/>
    <property type="molecule type" value="Genomic_DNA"/>
</dbReference>
<protein>
    <submittedName>
        <fullName evidence="1">Uncharacterized protein</fullName>
    </submittedName>
</protein>
<evidence type="ECO:0000313" key="1">
    <source>
        <dbReference type="EMBL" id="SFC68714.1"/>
    </source>
</evidence>
<sequence length="49" mass="5338">MKVSQNTSVQLIKYSLILSVLAVQFACKSSTGKTEEKANLTSYLNLEGT</sequence>
<reference evidence="2" key="1">
    <citation type="submission" date="2016-10" db="EMBL/GenBank/DDBJ databases">
        <authorList>
            <person name="Varghese N."/>
            <person name="Submissions S."/>
        </authorList>
    </citation>
    <scope>NUCLEOTIDE SEQUENCE [LARGE SCALE GENOMIC DNA]</scope>
    <source>
        <strain evidence="2">DSM 24499</strain>
    </source>
</reference>